<evidence type="ECO:0000259" key="4">
    <source>
        <dbReference type="Pfam" id="PF22624"/>
    </source>
</evidence>
<evidence type="ECO:0000259" key="3">
    <source>
        <dbReference type="Pfam" id="PF01648"/>
    </source>
</evidence>
<keyword evidence="6" id="KW-1185">Reference proteome</keyword>
<keyword evidence="2 5" id="KW-0808">Transferase</keyword>
<dbReference type="GO" id="GO:0005829">
    <property type="term" value="C:cytosol"/>
    <property type="evidence" value="ECO:0007669"/>
    <property type="project" value="TreeGrafter"/>
</dbReference>
<dbReference type="GO" id="GO:0008897">
    <property type="term" value="F:holo-[acyl-carrier-protein] synthase activity"/>
    <property type="evidence" value="ECO:0007669"/>
    <property type="project" value="InterPro"/>
</dbReference>
<dbReference type="InterPro" id="IPR008278">
    <property type="entry name" value="4-PPantetheinyl_Trfase_dom"/>
</dbReference>
<evidence type="ECO:0000313" key="6">
    <source>
        <dbReference type="Proteomes" id="UP000241639"/>
    </source>
</evidence>
<sequence>MDQPLSLVENMENCLSAEEVDRARRLIRPRDRERFIVSRGLLRYLLSSLTGKKPESLRFQYGPYGKPMLQGYDWAFNLSHSHDYVCIAVSAHSPVGVDLERIRPEMEVDKLADLVMSASEKAEWIQLQEKDRQVAFFRLWTRKEAVVKAAGEGLSRSLPGFSVGWQPDHYEHVDCEGAQWEVVSIHITPGYEAALCVRKGFL</sequence>
<dbReference type="PANTHER" id="PTHR12215">
    <property type="entry name" value="PHOSPHOPANTETHEINE TRANSFERASE"/>
    <property type="match status" value="1"/>
</dbReference>
<comment type="caution">
    <text evidence="5">The sequence shown here is derived from an EMBL/GenBank/DDBJ whole genome shotgun (WGS) entry which is preliminary data.</text>
</comment>
<protein>
    <submittedName>
        <fullName evidence="5">4'-phosphopantetheinyl transferase</fullName>
    </submittedName>
</protein>
<evidence type="ECO:0000256" key="2">
    <source>
        <dbReference type="ARBA" id="ARBA00022679"/>
    </source>
</evidence>
<dbReference type="Gene3D" id="3.90.470.20">
    <property type="entry name" value="4'-phosphopantetheinyl transferase domain"/>
    <property type="match status" value="2"/>
</dbReference>
<dbReference type="Pfam" id="PF22624">
    <property type="entry name" value="AASDHPPT_N"/>
    <property type="match status" value="1"/>
</dbReference>
<dbReference type="InterPro" id="IPR050559">
    <property type="entry name" value="P-Pant_transferase_sf"/>
</dbReference>
<evidence type="ECO:0000313" key="5">
    <source>
        <dbReference type="EMBL" id="PTM58989.1"/>
    </source>
</evidence>
<comment type="similarity">
    <text evidence="1">Belongs to the P-Pant transferase superfamily. Gsp/Sfp/HetI/AcpT family.</text>
</comment>
<reference evidence="5 6" key="1">
    <citation type="submission" date="2018-04" db="EMBL/GenBank/DDBJ databases">
        <title>Genomic Encyclopedia of Archaeal and Bacterial Type Strains, Phase II (KMG-II): from individual species to whole genera.</title>
        <authorList>
            <person name="Goeker M."/>
        </authorList>
    </citation>
    <scope>NUCLEOTIDE SEQUENCE [LARGE SCALE GENOMIC DNA]</scope>
    <source>
        <strain evidence="5 6">DSM 45169</strain>
    </source>
</reference>
<organism evidence="5 6">
    <name type="scientific">Desmospora activa DSM 45169</name>
    <dbReference type="NCBI Taxonomy" id="1121389"/>
    <lineage>
        <taxon>Bacteria</taxon>
        <taxon>Bacillati</taxon>
        <taxon>Bacillota</taxon>
        <taxon>Bacilli</taxon>
        <taxon>Bacillales</taxon>
        <taxon>Thermoactinomycetaceae</taxon>
        <taxon>Desmospora</taxon>
    </lineage>
</organism>
<dbReference type="AlphaFoldDB" id="A0A2T4ZAS8"/>
<evidence type="ECO:0000256" key="1">
    <source>
        <dbReference type="ARBA" id="ARBA00010990"/>
    </source>
</evidence>
<dbReference type="GO" id="GO:0019878">
    <property type="term" value="P:lysine biosynthetic process via aminoadipic acid"/>
    <property type="evidence" value="ECO:0007669"/>
    <property type="project" value="TreeGrafter"/>
</dbReference>
<dbReference type="Proteomes" id="UP000241639">
    <property type="component" value="Unassembled WGS sequence"/>
</dbReference>
<accession>A0A2T4ZAS8</accession>
<name>A0A2T4ZAS8_9BACL</name>
<dbReference type="Pfam" id="PF01648">
    <property type="entry name" value="ACPS"/>
    <property type="match status" value="1"/>
</dbReference>
<gene>
    <name evidence="5" type="ORF">C8J48_1588</name>
</gene>
<dbReference type="InterPro" id="IPR055066">
    <property type="entry name" value="AASDHPPT_N"/>
</dbReference>
<feature type="domain" description="4'-phosphopantetheinyl transferase" evidence="3">
    <location>
        <begin position="94"/>
        <end position="196"/>
    </location>
</feature>
<dbReference type="EMBL" id="PZZP01000001">
    <property type="protein sequence ID" value="PTM58989.1"/>
    <property type="molecule type" value="Genomic_DNA"/>
</dbReference>
<feature type="domain" description="4'-phosphopantetheinyl transferase N-terminal" evidence="4">
    <location>
        <begin position="11"/>
        <end position="90"/>
    </location>
</feature>
<proteinExistence type="inferred from homology"/>
<dbReference type="InterPro" id="IPR037143">
    <property type="entry name" value="4-PPantetheinyl_Trfase_dom_sf"/>
</dbReference>
<dbReference type="GO" id="GO:0000287">
    <property type="term" value="F:magnesium ion binding"/>
    <property type="evidence" value="ECO:0007669"/>
    <property type="project" value="InterPro"/>
</dbReference>
<dbReference type="SUPFAM" id="SSF56214">
    <property type="entry name" value="4'-phosphopantetheinyl transferase"/>
    <property type="match status" value="2"/>
</dbReference>
<dbReference type="PANTHER" id="PTHR12215:SF10">
    <property type="entry name" value="L-AMINOADIPATE-SEMIALDEHYDE DEHYDROGENASE-PHOSPHOPANTETHEINYL TRANSFERASE"/>
    <property type="match status" value="1"/>
</dbReference>